<sequence length="169" mass="18557">MRAAVLVIRAALWAVAAAGVMQSPSPLRLALSAVHPISIAIVMSTPHPSSSQRRYYGKKSRLDATREINLGPFTPLNSVRSQHSGVVLAQIAEASHSTPHEHNLNREFSKCKSFFSEPSRKTRKIIIRVEGHADVHECVKKPNEKRPRGRKLLVSIANPVDRFVGGAAK</sequence>
<evidence type="ECO:0000313" key="4">
    <source>
        <dbReference type="WBParaSite" id="TCNE_0000191201-mRNA-1"/>
    </source>
</evidence>
<evidence type="ECO:0000313" key="2">
    <source>
        <dbReference type="EMBL" id="VDM27045.1"/>
    </source>
</evidence>
<proteinExistence type="predicted"/>
<reference evidence="2 3" key="2">
    <citation type="submission" date="2018-11" db="EMBL/GenBank/DDBJ databases">
        <authorList>
            <consortium name="Pathogen Informatics"/>
        </authorList>
    </citation>
    <scope>NUCLEOTIDE SEQUENCE [LARGE SCALE GENOMIC DNA]</scope>
</reference>
<gene>
    <name evidence="2" type="ORF">TCNE_LOCUS1912</name>
</gene>
<name>A0A183U092_TOXCA</name>
<protein>
    <submittedName>
        <fullName evidence="4">Secreted protein</fullName>
    </submittedName>
</protein>
<keyword evidence="3" id="KW-1185">Reference proteome</keyword>
<evidence type="ECO:0000256" key="1">
    <source>
        <dbReference type="SAM" id="SignalP"/>
    </source>
</evidence>
<feature type="signal peptide" evidence="1">
    <location>
        <begin position="1"/>
        <end position="18"/>
    </location>
</feature>
<dbReference type="EMBL" id="UYWY01001656">
    <property type="protein sequence ID" value="VDM27045.1"/>
    <property type="molecule type" value="Genomic_DNA"/>
</dbReference>
<dbReference type="Proteomes" id="UP000050794">
    <property type="component" value="Unassembled WGS sequence"/>
</dbReference>
<keyword evidence="1" id="KW-0732">Signal</keyword>
<organism evidence="3 4">
    <name type="scientific">Toxocara canis</name>
    <name type="common">Canine roundworm</name>
    <dbReference type="NCBI Taxonomy" id="6265"/>
    <lineage>
        <taxon>Eukaryota</taxon>
        <taxon>Metazoa</taxon>
        <taxon>Ecdysozoa</taxon>
        <taxon>Nematoda</taxon>
        <taxon>Chromadorea</taxon>
        <taxon>Rhabditida</taxon>
        <taxon>Spirurina</taxon>
        <taxon>Ascaridomorpha</taxon>
        <taxon>Ascaridoidea</taxon>
        <taxon>Toxocaridae</taxon>
        <taxon>Toxocara</taxon>
    </lineage>
</organism>
<reference evidence="4" key="1">
    <citation type="submission" date="2016-06" db="UniProtKB">
        <authorList>
            <consortium name="WormBaseParasite"/>
        </authorList>
    </citation>
    <scope>IDENTIFICATION</scope>
</reference>
<evidence type="ECO:0000313" key="3">
    <source>
        <dbReference type="Proteomes" id="UP000050794"/>
    </source>
</evidence>
<accession>A0A183U092</accession>
<dbReference type="AlphaFoldDB" id="A0A183U092"/>
<dbReference type="WBParaSite" id="TCNE_0000191201-mRNA-1">
    <property type="protein sequence ID" value="TCNE_0000191201-mRNA-1"/>
    <property type="gene ID" value="TCNE_0000191201"/>
</dbReference>
<feature type="chain" id="PRO_5044552923" evidence="1">
    <location>
        <begin position="19"/>
        <end position="169"/>
    </location>
</feature>